<dbReference type="AlphaFoldDB" id="A0AAX3RF73"/>
<dbReference type="Proteomes" id="UP001214898">
    <property type="component" value="Chromosome"/>
</dbReference>
<organism evidence="1 2">
    <name type="scientific">Bacillus subtilis</name>
    <dbReference type="NCBI Taxonomy" id="1423"/>
    <lineage>
        <taxon>Bacteria</taxon>
        <taxon>Bacillati</taxon>
        <taxon>Bacillota</taxon>
        <taxon>Bacilli</taxon>
        <taxon>Bacillales</taxon>
        <taxon>Bacillaceae</taxon>
        <taxon>Bacillus</taxon>
    </lineage>
</organism>
<protein>
    <recommendedName>
        <fullName evidence="3">Phage protein</fullName>
    </recommendedName>
</protein>
<dbReference type="EMBL" id="CP120576">
    <property type="protein sequence ID" value="WEY83143.1"/>
    <property type="molecule type" value="Genomic_DNA"/>
</dbReference>
<reference evidence="1" key="1">
    <citation type="submission" date="2025-02" db="EMBL/GenBank/DDBJ databases">
        <title>Complete genome sequences of 52 Bacillus and Priestia strains isolated from West-African fermentations and 26 reference strains from the DSMZ collection.</title>
        <authorList>
            <person name="Wiedenbein E.S."/>
            <person name="Canoy T.S."/>
            <person name="Hui Y."/>
            <person name="Parkouda C."/>
            <person name="Dawende C."/>
            <person name="Ametefe E."/>
            <person name="Jespersen L."/>
            <person name="Nielsen D.S."/>
        </authorList>
    </citation>
    <scope>NUCLEOTIDE SEQUENCE</scope>
    <source>
        <strain evidence="1">PRO56</strain>
    </source>
</reference>
<gene>
    <name evidence="1" type="ORF">P5633_11870</name>
</gene>
<evidence type="ECO:0000313" key="2">
    <source>
        <dbReference type="Proteomes" id="UP001214898"/>
    </source>
</evidence>
<evidence type="ECO:0000313" key="1">
    <source>
        <dbReference type="EMBL" id="WEY83143.1"/>
    </source>
</evidence>
<evidence type="ECO:0008006" key="3">
    <source>
        <dbReference type="Google" id="ProtNLM"/>
    </source>
</evidence>
<sequence>MRAKFAVFSDYGPDAGQVVFETYEEALADYNERINEDSCNGVDAYLCVVIDEYKAK</sequence>
<proteinExistence type="predicted"/>
<name>A0AAX3RF73_BACIU</name>
<accession>A0AAX3RF73</accession>